<feature type="domain" description="ARG and Rhodanese-Phosphatase-superfamily-associated" evidence="1">
    <location>
        <begin position="28"/>
        <end position="288"/>
    </location>
</feature>
<dbReference type="Pfam" id="PF20208">
    <property type="entry name" value="ARPP-1"/>
    <property type="match status" value="1"/>
</dbReference>
<evidence type="ECO:0000313" key="2">
    <source>
        <dbReference type="EMBL" id="OQP48561.1"/>
    </source>
</evidence>
<keyword evidence="3" id="KW-1185">Reference proteome</keyword>
<organism evidence="2 3">
    <name type="scientific">Niastella koreensis</name>
    <dbReference type="NCBI Taxonomy" id="354356"/>
    <lineage>
        <taxon>Bacteria</taxon>
        <taxon>Pseudomonadati</taxon>
        <taxon>Bacteroidota</taxon>
        <taxon>Chitinophagia</taxon>
        <taxon>Chitinophagales</taxon>
        <taxon>Chitinophagaceae</taxon>
        <taxon>Niastella</taxon>
    </lineage>
</organism>
<proteinExistence type="predicted"/>
<dbReference type="Proteomes" id="UP000192277">
    <property type="component" value="Unassembled WGS sequence"/>
</dbReference>
<accession>A0ABX3NWW7</accession>
<dbReference type="InterPro" id="IPR046699">
    <property type="entry name" value="ARPP-1"/>
</dbReference>
<name>A0ABX3NWW7_9BACT</name>
<protein>
    <recommendedName>
        <fullName evidence="1">ARG and Rhodanese-Phosphatase-superfamily-associated domain-containing protein</fullName>
    </recommendedName>
</protein>
<gene>
    <name evidence="2" type="ORF">A4D02_07580</name>
</gene>
<comment type="caution">
    <text evidence="2">The sequence shown here is derived from an EMBL/GenBank/DDBJ whole genome shotgun (WGS) entry which is preliminary data.</text>
</comment>
<dbReference type="RefSeq" id="WP_014221766.1">
    <property type="nucleotide sequence ID" value="NZ_LWBO01000012.1"/>
</dbReference>
<sequence>MLKKLILPLFLFIYKILPAQLTYQNLYVDYDSAVTYKNLKVIPIRPKGFGGLGMPTPDVVSLSQAIASGTAIVTERGSAATENVHWLRINNNGPKPIYISSGEIILGGRQDRMVAKDTVLPPSPKDQYISVMCVEEGRWSDKEKKFAYNNYADPALRKVLGQTNNQVLVWKEVFAQLERSKTKAPSLAYLARRNDKKYTPEQDAYLRYFREKLSRSDSSIIGFVCMSGDKVIGTDIYAGNNLFYGELLPLLHGYIEEAISFGSTPTVGNEKIKEYLDPILANESSQEAYLKKNGKVYKYKEKVVHITGYAQ</sequence>
<dbReference type="EMBL" id="LWBO01000012">
    <property type="protein sequence ID" value="OQP48561.1"/>
    <property type="molecule type" value="Genomic_DNA"/>
</dbReference>
<evidence type="ECO:0000313" key="3">
    <source>
        <dbReference type="Proteomes" id="UP000192277"/>
    </source>
</evidence>
<evidence type="ECO:0000259" key="1">
    <source>
        <dbReference type="Pfam" id="PF20208"/>
    </source>
</evidence>
<reference evidence="2 3" key="1">
    <citation type="submission" date="2016-04" db="EMBL/GenBank/DDBJ databases">
        <authorList>
            <person name="Chen L."/>
            <person name="Zhuang W."/>
            <person name="Wang G."/>
        </authorList>
    </citation>
    <scope>NUCLEOTIDE SEQUENCE [LARGE SCALE GENOMIC DNA]</scope>
    <source>
        <strain evidence="3">GR20</strain>
    </source>
</reference>